<organism evidence="11 12">
    <name type="scientific">Desulfobulbus oligotrophicus</name>
    <dbReference type="NCBI Taxonomy" id="1909699"/>
    <lineage>
        <taxon>Bacteria</taxon>
        <taxon>Pseudomonadati</taxon>
        <taxon>Thermodesulfobacteriota</taxon>
        <taxon>Desulfobulbia</taxon>
        <taxon>Desulfobulbales</taxon>
        <taxon>Desulfobulbaceae</taxon>
        <taxon>Desulfobulbus</taxon>
    </lineage>
</organism>
<dbReference type="InterPro" id="IPR042206">
    <property type="entry name" value="CRISPR-assoc_Cas1_C"/>
</dbReference>
<dbReference type="PANTHER" id="PTHR34353">
    <property type="entry name" value="CRISPR-ASSOCIATED ENDONUCLEASE CAS1 1"/>
    <property type="match status" value="1"/>
</dbReference>
<dbReference type="Gene3D" id="3.100.10.20">
    <property type="entry name" value="CRISPR-associated endonuclease Cas1, N-terminal domain"/>
    <property type="match status" value="1"/>
</dbReference>
<evidence type="ECO:0000256" key="5">
    <source>
        <dbReference type="ARBA" id="ARBA00022842"/>
    </source>
</evidence>
<sequence>MQHLYVIEPGSHLRKEGETLVICKGKQRLDTIPATGLKQLALAGRASISGAVLDFLIRHSIDTVFMTMDGRFRARLLLDDSSHTALRQQQYLRLHESAYKQQLAAVIVREKLANQSRLLLRRASQYDQPMLRTVGAQIKALRHKSTDAADLDALRGIEGYGSRLYFSVFGLLIRNKDFSFNGRNRRPPRDPINALLSFVYTLFTNEVLNAIKSVGLDPYCGALHEIAAGRPSLACDLVEEWRPFAERLVLALVNRKVIRPEDFVHRSEQEQTDDLLPVSMKPNAARALIAAYHRQLDEQLLYPPTGQQTTVRWIIHSQCRRFADMLQTDGMYVPFQISR</sequence>
<evidence type="ECO:0000256" key="10">
    <source>
        <dbReference type="HAMAP-Rule" id="MF_01470"/>
    </source>
</evidence>
<feature type="binding site" evidence="10">
    <location>
        <position position="158"/>
    </location>
    <ligand>
        <name>Mn(2+)</name>
        <dbReference type="ChEBI" id="CHEBI:29035"/>
    </ligand>
</feature>
<dbReference type="GO" id="GO:0003677">
    <property type="term" value="F:DNA binding"/>
    <property type="evidence" value="ECO:0007669"/>
    <property type="project" value="UniProtKB-KW"/>
</dbReference>
<evidence type="ECO:0000256" key="2">
    <source>
        <dbReference type="ARBA" id="ARBA00022723"/>
    </source>
</evidence>
<keyword evidence="8 10" id="KW-0464">Manganese</keyword>
<dbReference type="EMBL" id="CP054140">
    <property type="protein sequence ID" value="QQG66598.1"/>
    <property type="molecule type" value="Genomic_DNA"/>
</dbReference>
<keyword evidence="4 10" id="KW-0378">Hydrolase</keyword>
<feature type="binding site" evidence="10">
    <location>
        <position position="224"/>
    </location>
    <ligand>
        <name>Mn(2+)</name>
        <dbReference type="ChEBI" id="CHEBI:29035"/>
    </ligand>
</feature>
<keyword evidence="6 10" id="KW-0051">Antiviral defense</keyword>
<dbReference type="HAMAP" id="MF_01470">
    <property type="entry name" value="Cas1"/>
    <property type="match status" value="1"/>
</dbReference>
<feature type="binding site" evidence="10">
    <location>
        <position position="239"/>
    </location>
    <ligand>
        <name>Mn(2+)</name>
        <dbReference type="ChEBI" id="CHEBI:29035"/>
    </ligand>
</feature>
<evidence type="ECO:0000313" key="12">
    <source>
        <dbReference type="Proteomes" id="UP000596092"/>
    </source>
</evidence>
<evidence type="ECO:0000256" key="1">
    <source>
        <dbReference type="ARBA" id="ARBA00022722"/>
    </source>
</evidence>
<dbReference type="Gene3D" id="1.20.120.920">
    <property type="entry name" value="CRISPR-associated endonuclease Cas1, C-terminal domain"/>
    <property type="match status" value="1"/>
</dbReference>
<protein>
    <recommendedName>
        <fullName evidence="10">CRISPR-associated endonuclease Cas1</fullName>
        <ecNumber evidence="10">3.1.-.-</ecNumber>
    </recommendedName>
</protein>
<reference evidence="11 12" key="1">
    <citation type="submission" date="2020-05" db="EMBL/GenBank/DDBJ databases">
        <title>Complete genome of Desulfobulbus oligotrophicus.</title>
        <authorList>
            <person name="Podar M."/>
        </authorList>
    </citation>
    <scope>NUCLEOTIDE SEQUENCE [LARGE SCALE GENOMIC DNA]</scope>
    <source>
        <strain evidence="11 12">Prop6</strain>
    </source>
</reference>
<dbReference type="GO" id="GO:0046872">
    <property type="term" value="F:metal ion binding"/>
    <property type="evidence" value="ECO:0007669"/>
    <property type="project" value="UniProtKB-UniRule"/>
</dbReference>
<keyword evidence="2 10" id="KW-0479">Metal-binding</keyword>
<dbReference type="GO" id="GO:0004519">
    <property type="term" value="F:endonuclease activity"/>
    <property type="evidence" value="ECO:0007669"/>
    <property type="project" value="UniProtKB-UniRule"/>
</dbReference>
<dbReference type="GO" id="GO:0051607">
    <property type="term" value="P:defense response to virus"/>
    <property type="evidence" value="ECO:0007669"/>
    <property type="project" value="UniProtKB-UniRule"/>
</dbReference>
<comment type="cofactor">
    <cofactor evidence="10">
        <name>Mg(2+)</name>
        <dbReference type="ChEBI" id="CHEBI:18420"/>
    </cofactor>
    <cofactor evidence="10">
        <name>Mn(2+)</name>
        <dbReference type="ChEBI" id="CHEBI:29035"/>
    </cofactor>
</comment>
<evidence type="ECO:0000256" key="8">
    <source>
        <dbReference type="ARBA" id="ARBA00023211"/>
    </source>
</evidence>
<evidence type="ECO:0000256" key="7">
    <source>
        <dbReference type="ARBA" id="ARBA00023125"/>
    </source>
</evidence>
<evidence type="ECO:0000313" key="11">
    <source>
        <dbReference type="EMBL" id="QQG66598.1"/>
    </source>
</evidence>
<dbReference type="GO" id="GO:0016787">
    <property type="term" value="F:hydrolase activity"/>
    <property type="evidence" value="ECO:0007669"/>
    <property type="project" value="UniProtKB-KW"/>
</dbReference>
<accession>A0A7T5VEV0</accession>
<dbReference type="InterPro" id="IPR002729">
    <property type="entry name" value="CRISPR-assoc_Cas1"/>
</dbReference>
<comment type="similarity">
    <text evidence="10">Belongs to the CRISPR-associated endonuclease Cas1 family.</text>
</comment>
<name>A0A7T5VEV0_9BACT</name>
<dbReference type="EC" id="3.1.-.-" evidence="10"/>
<dbReference type="KEGG" id="dog:HP555_12315"/>
<keyword evidence="3 10" id="KW-0255">Endonuclease</keyword>
<keyword evidence="1 10" id="KW-0540">Nuclease</keyword>
<dbReference type="NCBIfam" id="TIGR00287">
    <property type="entry name" value="cas1"/>
    <property type="match status" value="1"/>
</dbReference>
<dbReference type="CDD" id="cd09634">
    <property type="entry name" value="Cas1_I-II-III"/>
    <property type="match status" value="1"/>
</dbReference>
<comment type="function">
    <text evidence="10">CRISPR (clustered regularly interspaced short palindromic repeat), is an adaptive immune system that provides protection against mobile genetic elements (viruses, transposable elements and conjugative plasmids). CRISPR clusters contain spacers, sequences complementary to antecedent mobile elements, and target invading nucleic acids. CRISPR clusters are transcribed and processed into CRISPR RNA (crRNA). Acts as a dsDNA endonuclease. Involved in the integration of spacer DNA into the CRISPR cassette.</text>
</comment>
<dbReference type="AlphaFoldDB" id="A0A7T5VEV0"/>
<keyword evidence="7 10" id="KW-0238">DNA-binding</keyword>
<evidence type="ECO:0000256" key="3">
    <source>
        <dbReference type="ARBA" id="ARBA00022759"/>
    </source>
</evidence>
<comment type="subunit">
    <text evidence="9 10">Homodimer, forms a heterotetramer with a Cas2 homodimer.</text>
</comment>
<dbReference type="Pfam" id="PF01867">
    <property type="entry name" value="Cas_Cas1"/>
    <property type="match status" value="1"/>
</dbReference>
<dbReference type="PANTHER" id="PTHR34353:SF2">
    <property type="entry name" value="CRISPR-ASSOCIATED ENDONUCLEASE CAS1 1"/>
    <property type="match status" value="1"/>
</dbReference>
<dbReference type="InterPro" id="IPR050646">
    <property type="entry name" value="Cas1"/>
</dbReference>
<proteinExistence type="inferred from homology"/>
<keyword evidence="12" id="KW-1185">Reference proteome</keyword>
<gene>
    <name evidence="10 11" type="primary">cas1</name>
    <name evidence="11" type="ORF">HP555_12315</name>
</gene>
<dbReference type="Proteomes" id="UP000596092">
    <property type="component" value="Chromosome"/>
</dbReference>
<evidence type="ECO:0000256" key="4">
    <source>
        <dbReference type="ARBA" id="ARBA00022801"/>
    </source>
</evidence>
<keyword evidence="5 10" id="KW-0460">Magnesium</keyword>
<dbReference type="GO" id="GO:0043571">
    <property type="term" value="P:maintenance of CRISPR repeat elements"/>
    <property type="evidence" value="ECO:0007669"/>
    <property type="project" value="UniProtKB-UniRule"/>
</dbReference>
<dbReference type="InterPro" id="IPR042211">
    <property type="entry name" value="CRISPR-assoc_Cas1_N"/>
</dbReference>
<evidence type="ECO:0000256" key="9">
    <source>
        <dbReference type="ARBA" id="ARBA00038592"/>
    </source>
</evidence>
<dbReference type="RefSeq" id="WP_199262878.1">
    <property type="nucleotide sequence ID" value="NZ_CP054140.1"/>
</dbReference>
<evidence type="ECO:0000256" key="6">
    <source>
        <dbReference type="ARBA" id="ARBA00023118"/>
    </source>
</evidence>